<dbReference type="GO" id="GO:0005524">
    <property type="term" value="F:ATP binding"/>
    <property type="evidence" value="ECO:0007669"/>
    <property type="project" value="InterPro"/>
</dbReference>
<dbReference type="RefSeq" id="WP_310855837.1">
    <property type="nucleotide sequence ID" value="NZ_JAVLSD010000007.1"/>
</dbReference>
<dbReference type="InterPro" id="IPR027417">
    <property type="entry name" value="P-loop_NTPase"/>
</dbReference>
<evidence type="ECO:0000259" key="1">
    <source>
        <dbReference type="SMART" id="SM00382"/>
    </source>
</evidence>
<dbReference type="AlphaFoldDB" id="A0AAJ2GTJ2"/>
<dbReference type="SUPFAM" id="SSF52540">
    <property type="entry name" value="P-loop containing nucleoside triphosphate hydrolases"/>
    <property type="match status" value="1"/>
</dbReference>
<dbReference type="InterPro" id="IPR003593">
    <property type="entry name" value="AAA+_ATPase"/>
</dbReference>
<dbReference type="EMBL" id="JAVLSF010000004">
    <property type="protein sequence ID" value="MDR9772744.1"/>
    <property type="molecule type" value="Genomic_DNA"/>
</dbReference>
<dbReference type="PANTHER" id="PTHR37291:SF1">
    <property type="entry name" value="TYPE IV METHYL-DIRECTED RESTRICTION ENZYME ECOKMCRB SUBUNIT"/>
    <property type="match status" value="1"/>
</dbReference>
<reference evidence="2" key="1">
    <citation type="submission" date="2023-04" db="EMBL/GenBank/DDBJ databases">
        <title>Genomic characterization of faba bean (Vicia faba) microsymbionts in Mexican soils.</title>
        <authorList>
            <person name="Rivera Orduna F.N."/>
            <person name="Guevara-Luna J."/>
            <person name="Yan J."/>
            <person name="Arroyo-Herrera I."/>
            <person name="Li Y."/>
            <person name="Vasquez-Murrieta M.S."/>
            <person name="Wang E.T."/>
        </authorList>
    </citation>
    <scope>NUCLEOTIDE SEQUENCE</scope>
    <source>
        <strain evidence="2">CH26</strain>
    </source>
</reference>
<dbReference type="Pfam" id="PF07728">
    <property type="entry name" value="AAA_5"/>
    <property type="match status" value="1"/>
</dbReference>
<proteinExistence type="predicted"/>
<sequence length="607" mass="68731">MAVYNPHFDAEPIYQASKSWADRCLLNNGSIFSELSLWTPSLLDELDLRFVQNLDEGEGDFIAKLRDQLGQGSSECKMLMAEAIWLLMLFQSSANIGVSKKREAVSEVWSWSGRVLPDDNAYLSTEVLSGLGSAGTAYNTQRWRELSFLISVSRSFKALNGSDKQRLMEDGWAFDTWLSELPGARNRQLTQILPHLIFPAQFERISSEKDKRLIIGAFRGMSDRDARRLGTVAIDRMLLEIRRELEAKRDSEVDFYLPDLRAAWRKEAVPEKAIPVVETPVVILSADNALPLNLILYGPPGTGKTHKLQTRYFPAYSDGSQQRYDFITFHQSYAYEDFVEGIRPTLHNNQVVFEVKAGALLRLAERARKQPDVRFALFIDEINRGNISKIFGELITLIEPDKRASYASNGDLVSGIEVKLPYSGRRFGLPTNIDIVGTMNTADRSIALLDTALRRRFQFEEMMPDPSQVMGKADGIIDDGDGGEIDLRQLLAVINARLTVLLHRDQTIGHSYLTQVRSIDQLRRVLAREIIPLLQEFFYDDWQQIRLVLADQSVADSEYQIIRATPTLAEDLFPNADAVELSYRPVFEIAAPDDISPDAIRKIYDAR</sequence>
<organism evidence="2 3">
    <name type="scientific">Rhizobium hidalgonense</name>
    <dbReference type="NCBI Taxonomy" id="1538159"/>
    <lineage>
        <taxon>Bacteria</taxon>
        <taxon>Pseudomonadati</taxon>
        <taxon>Pseudomonadota</taxon>
        <taxon>Alphaproteobacteria</taxon>
        <taxon>Hyphomicrobiales</taxon>
        <taxon>Rhizobiaceae</taxon>
        <taxon>Rhizobium/Agrobacterium group</taxon>
        <taxon>Rhizobium</taxon>
    </lineage>
</organism>
<comment type="caution">
    <text evidence="2">The sequence shown here is derived from an EMBL/GenBank/DDBJ whole genome shotgun (WGS) entry which is preliminary data.</text>
</comment>
<dbReference type="InterPro" id="IPR052934">
    <property type="entry name" value="Methyl-DNA_Rec/Restrict_Enz"/>
</dbReference>
<evidence type="ECO:0000313" key="3">
    <source>
        <dbReference type="Proteomes" id="UP001268610"/>
    </source>
</evidence>
<dbReference type="InterPro" id="IPR011704">
    <property type="entry name" value="ATPase_dyneun-rel_AAA"/>
</dbReference>
<evidence type="ECO:0000313" key="2">
    <source>
        <dbReference type="EMBL" id="MDR9772744.1"/>
    </source>
</evidence>
<gene>
    <name evidence="2" type="ORF">RJJ65_08750</name>
</gene>
<dbReference type="Gene3D" id="3.40.50.300">
    <property type="entry name" value="P-loop containing nucleotide triphosphate hydrolases"/>
    <property type="match status" value="1"/>
</dbReference>
<dbReference type="Proteomes" id="UP001268610">
    <property type="component" value="Unassembled WGS sequence"/>
</dbReference>
<name>A0AAJ2GTJ2_9HYPH</name>
<dbReference type="SMART" id="SM00382">
    <property type="entry name" value="AAA"/>
    <property type="match status" value="1"/>
</dbReference>
<accession>A0AAJ2GTJ2</accession>
<dbReference type="GO" id="GO:0016887">
    <property type="term" value="F:ATP hydrolysis activity"/>
    <property type="evidence" value="ECO:0007669"/>
    <property type="project" value="InterPro"/>
</dbReference>
<dbReference type="PANTHER" id="PTHR37291">
    <property type="entry name" value="5-METHYLCYTOSINE-SPECIFIC RESTRICTION ENZYME B"/>
    <property type="match status" value="1"/>
</dbReference>
<protein>
    <submittedName>
        <fullName evidence="2">AAA family ATPase</fullName>
    </submittedName>
</protein>
<feature type="domain" description="AAA+ ATPase" evidence="1">
    <location>
        <begin position="290"/>
        <end position="467"/>
    </location>
</feature>